<name>A0AAV0BA37_PHAPC</name>
<dbReference type="AlphaFoldDB" id="A0AAV0BA37"/>
<feature type="compositionally biased region" description="Basic and acidic residues" evidence="1">
    <location>
        <begin position="65"/>
        <end position="81"/>
    </location>
</feature>
<feature type="region of interest" description="Disordered" evidence="1">
    <location>
        <begin position="108"/>
        <end position="171"/>
    </location>
</feature>
<gene>
    <name evidence="2" type="ORF">PPACK8108_LOCUS16387</name>
</gene>
<comment type="caution">
    <text evidence="2">The sequence shown here is derived from an EMBL/GenBank/DDBJ whole genome shotgun (WGS) entry which is preliminary data.</text>
</comment>
<accession>A0AAV0BA37</accession>
<reference evidence="2" key="1">
    <citation type="submission" date="2022-06" db="EMBL/GenBank/DDBJ databases">
        <authorList>
            <consortium name="SYNGENTA / RWTH Aachen University"/>
        </authorList>
    </citation>
    <scope>NUCLEOTIDE SEQUENCE</scope>
</reference>
<dbReference type="Proteomes" id="UP001153365">
    <property type="component" value="Unassembled WGS sequence"/>
</dbReference>
<evidence type="ECO:0000256" key="1">
    <source>
        <dbReference type="SAM" id="MobiDB-lite"/>
    </source>
</evidence>
<protein>
    <submittedName>
        <fullName evidence="2">Uncharacterized protein</fullName>
    </submittedName>
</protein>
<keyword evidence="3" id="KW-1185">Reference proteome</keyword>
<sequence length="189" mass="20773">MFVLIVFESGFLESGGTQSEVCKADNTCLSPQSHIPNQRLSSPLSSIELPTRIKSGLIKNDIDRNQQEQNEREDQEQKESQLCDNDDLVMMDSQRGVVDIVKSVCGDIGSSSGSPQPVCLPDKPMKKGRISQTIDQKSKLPKNNSSSSGLDDQKTKNATEETTPIPQIKKGVHKVLITSTPYFFTSTQS</sequence>
<organism evidence="2 3">
    <name type="scientific">Phakopsora pachyrhizi</name>
    <name type="common">Asian soybean rust disease fungus</name>
    <dbReference type="NCBI Taxonomy" id="170000"/>
    <lineage>
        <taxon>Eukaryota</taxon>
        <taxon>Fungi</taxon>
        <taxon>Dikarya</taxon>
        <taxon>Basidiomycota</taxon>
        <taxon>Pucciniomycotina</taxon>
        <taxon>Pucciniomycetes</taxon>
        <taxon>Pucciniales</taxon>
        <taxon>Phakopsoraceae</taxon>
        <taxon>Phakopsora</taxon>
    </lineage>
</organism>
<dbReference type="EMBL" id="CALTRL010004451">
    <property type="protein sequence ID" value="CAH7683089.1"/>
    <property type="molecule type" value="Genomic_DNA"/>
</dbReference>
<feature type="region of interest" description="Disordered" evidence="1">
    <location>
        <begin position="65"/>
        <end position="88"/>
    </location>
</feature>
<proteinExistence type="predicted"/>
<evidence type="ECO:0000313" key="2">
    <source>
        <dbReference type="EMBL" id="CAH7683089.1"/>
    </source>
</evidence>
<evidence type="ECO:0000313" key="3">
    <source>
        <dbReference type="Proteomes" id="UP001153365"/>
    </source>
</evidence>